<evidence type="ECO:0000256" key="1">
    <source>
        <dbReference type="ARBA" id="ARBA00010296"/>
    </source>
</evidence>
<gene>
    <name evidence="7" type="ORF">KIN_39920</name>
</gene>
<keyword evidence="6" id="KW-0449">Lipoprotein</keyword>
<dbReference type="GO" id="GO:0016020">
    <property type="term" value="C:membrane"/>
    <property type="evidence" value="ECO:0007669"/>
    <property type="project" value="InterPro"/>
</dbReference>
<keyword evidence="2" id="KW-1003">Cell membrane</keyword>
<evidence type="ECO:0000256" key="4">
    <source>
        <dbReference type="ARBA" id="ARBA00023136"/>
    </source>
</evidence>
<dbReference type="Pfam" id="PF08085">
    <property type="entry name" value="Entericidin"/>
    <property type="match status" value="1"/>
</dbReference>
<evidence type="ECO:0000256" key="6">
    <source>
        <dbReference type="ARBA" id="ARBA00023288"/>
    </source>
</evidence>
<evidence type="ECO:0000313" key="7">
    <source>
        <dbReference type="EMBL" id="GFE66918.1"/>
    </source>
</evidence>
<dbReference type="GO" id="GO:0009636">
    <property type="term" value="P:response to toxic substance"/>
    <property type="evidence" value="ECO:0007669"/>
    <property type="project" value="InterPro"/>
</dbReference>
<dbReference type="EMBL" id="BLJE01000006">
    <property type="protein sequence ID" value="GFE66918.1"/>
    <property type="molecule type" value="Genomic_DNA"/>
</dbReference>
<sequence length="40" mass="4075">MTLRITALLVTLLAVSACNTLDGVGRDVEEGGEAIQDAAS</sequence>
<dbReference type="Proteomes" id="UP000436822">
    <property type="component" value="Unassembled WGS sequence"/>
</dbReference>
<keyword evidence="5" id="KW-0564">Palmitate</keyword>
<evidence type="ECO:0000256" key="3">
    <source>
        <dbReference type="ARBA" id="ARBA00022729"/>
    </source>
</evidence>
<protein>
    <recommendedName>
        <fullName evidence="9">Entericidin EcnA/B family protein</fullName>
    </recommendedName>
</protein>
<keyword evidence="4" id="KW-0472">Membrane</keyword>
<proteinExistence type="inferred from homology"/>
<dbReference type="RefSeq" id="WP_159810383.1">
    <property type="nucleotide sequence ID" value="NZ_BLJE01000006.1"/>
</dbReference>
<evidence type="ECO:0000256" key="5">
    <source>
        <dbReference type="ARBA" id="ARBA00023139"/>
    </source>
</evidence>
<organism evidence="7 8">
    <name type="scientific">Litoreibacter roseus</name>
    <dbReference type="NCBI Taxonomy" id="2601869"/>
    <lineage>
        <taxon>Bacteria</taxon>
        <taxon>Pseudomonadati</taxon>
        <taxon>Pseudomonadota</taxon>
        <taxon>Alphaproteobacteria</taxon>
        <taxon>Rhodobacterales</taxon>
        <taxon>Roseobacteraceae</taxon>
        <taxon>Litoreibacter</taxon>
    </lineage>
</organism>
<evidence type="ECO:0000256" key="2">
    <source>
        <dbReference type="ARBA" id="ARBA00022475"/>
    </source>
</evidence>
<evidence type="ECO:0000313" key="8">
    <source>
        <dbReference type="Proteomes" id="UP000436822"/>
    </source>
</evidence>
<dbReference type="AlphaFoldDB" id="A0A6N6JND5"/>
<comment type="similarity">
    <text evidence="1">Belongs to the EcnA/EcnB lipoprotein family.</text>
</comment>
<keyword evidence="8" id="KW-1185">Reference proteome</keyword>
<keyword evidence="3" id="KW-0732">Signal</keyword>
<accession>A0A6N6JND5</accession>
<comment type="caution">
    <text evidence="7">The sequence shown here is derived from an EMBL/GenBank/DDBJ whole genome shotgun (WGS) entry which is preliminary data.</text>
</comment>
<reference evidence="7 8" key="1">
    <citation type="submission" date="2019-12" db="EMBL/GenBank/DDBJ databases">
        <title>Litoreibacter badius sp. nov., a novel bacteriochlorophyll a-containing bacterium in the genus Litoreibacter.</title>
        <authorList>
            <person name="Kanamuro M."/>
            <person name="Takabe Y."/>
            <person name="Mori K."/>
            <person name="Takaichi S."/>
            <person name="Hanada S."/>
        </authorList>
    </citation>
    <scope>NUCLEOTIDE SEQUENCE [LARGE SCALE GENOMIC DNA]</scope>
    <source>
        <strain evidence="7 8">K6</strain>
    </source>
</reference>
<name>A0A6N6JND5_9RHOB</name>
<dbReference type="PROSITE" id="PS51257">
    <property type="entry name" value="PROKAR_LIPOPROTEIN"/>
    <property type="match status" value="1"/>
</dbReference>
<evidence type="ECO:0008006" key="9">
    <source>
        <dbReference type="Google" id="ProtNLM"/>
    </source>
</evidence>
<dbReference type="InterPro" id="IPR012556">
    <property type="entry name" value="Entericidin"/>
</dbReference>